<keyword evidence="1" id="KW-0812">Transmembrane</keyword>
<feature type="transmembrane region" description="Helical" evidence="1">
    <location>
        <begin position="81"/>
        <end position="100"/>
    </location>
</feature>
<dbReference type="EMBL" id="JBHLZU010000027">
    <property type="protein sequence ID" value="MFB9908759.1"/>
    <property type="molecule type" value="Genomic_DNA"/>
</dbReference>
<keyword evidence="1" id="KW-1133">Transmembrane helix</keyword>
<feature type="transmembrane region" description="Helical" evidence="1">
    <location>
        <begin position="112"/>
        <end position="138"/>
    </location>
</feature>
<feature type="transmembrane region" description="Helical" evidence="1">
    <location>
        <begin position="44"/>
        <end position="61"/>
    </location>
</feature>
<feature type="transmembrane region" description="Helical" evidence="1">
    <location>
        <begin position="185"/>
        <end position="201"/>
    </location>
</feature>
<sequence>MLPQRLSIARIVSGIRMVLPWYTAKAVFKPLVGSGRRDELLDRLAFWRSVVGLLVVVFATIDWRLPENVLLDTYGKVAQTAFLSLGVAVVLWLGICAINPGRARIVRRTVRVVVRIMSAGLAIFILPLVFLSVGLYAVGAHLRPEVTGSGVFWALLPFFWLLVHALCVVYWAARTCLWISDVHPLLGPLGSAVLTALVTVNETLEGDSKGVPYSLWLVLNLFGLATALILAHAEYRHIRSTGVELTADPDSAPASADR</sequence>
<proteinExistence type="predicted"/>
<gene>
    <name evidence="2" type="ORF">ACFFQA_32890</name>
</gene>
<protein>
    <submittedName>
        <fullName evidence="2">Uncharacterized protein</fullName>
    </submittedName>
</protein>
<name>A0ABV6A9Z7_9PSEU</name>
<comment type="caution">
    <text evidence="2">The sequence shown here is derived from an EMBL/GenBank/DDBJ whole genome shotgun (WGS) entry which is preliminary data.</text>
</comment>
<feature type="transmembrane region" description="Helical" evidence="1">
    <location>
        <begin position="213"/>
        <end position="231"/>
    </location>
</feature>
<dbReference type="RefSeq" id="WP_377860745.1">
    <property type="nucleotide sequence ID" value="NZ_JBHLZU010000027.1"/>
</dbReference>
<reference evidence="2 3" key="1">
    <citation type="submission" date="2024-09" db="EMBL/GenBank/DDBJ databases">
        <authorList>
            <person name="Sun Q."/>
            <person name="Mori K."/>
        </authorList>
    </citation>
    <scope>NUCLEOTIDE SEQUENCE [LARGE SCALE GENOMIC DNA]</scope>
    <source>
        <strain evidence="2 3">TBRC 7907</strain>
    </source>
</reference>
<keyword evidence="3" id="KW-1185">Reference proteome</keyword>
<dbReference type="Proteomes" id="UP001589693">
    <property type="component" value="Unassembled WGS sequence"/>
</dbReference>
<evidence type="ECO:0000256" key="1">
    <source>
        <dbReference type="SAM" id="Phobius"/>
    </source>
</evidence>
<feature type="transmembrane region" description="Helical" evidence="1">
    <location>
        <begin position="150"/>
        <end position="173"/>
    </location>
</feature>
<keyword evidence="1" id="KW-0472">Membrane</keyword>
<organism evidence="2 3">
    <name type="scientific">Allokutzneria oryzae</name>
    <dbReference type="NCBI Taxonomy" id="1378989"/>
    <lineage>
        <taxon>Bacteria</taxon>
        <taxon>Bacillati</taxon>
        <taxon>Actinomycetota</taxon>
        <taxon>Actinomycetes</taxon>
        <taxon>Pseudonocardiales</taxon>
        <taxon>Pseudonocardiaceae</taxon>
        <taxon>Allokutzneria</taxon>
    </lineage>
</organism>
<accession>A0ABV6A9Z7</accession>
<evidence type="ECO:0000313" key="2">
    <source>
        <dbReference type="EMBL" id="MFB9908759.1"/>
    </source>
</evidence>
<evidence type="ECO:0000313" key="3">
    <source>
        <dbReference type="Proteomes" id="UP001589693"/>
    </source>
</evidence>